<name>A0A6G0U3K3_APHGL</name>
<dbReference type="PANTHER" id="PTHR33327:SF3">
    <property type="entry name" value="RNA-DIRECTED DNA POLYMERASE"/>
    <property type="match status" value="1"/>
</dbReference>
<protein>
    <submittedName>
        <fullName evidence="1">Uncharacterized protein</fullName>
    </submittedName>
</protein>
<dbReference type="PANTHER" id="PTHR33327">
    <property type="entry name" value="ENDONUCLEASE"/>
    <property type="match status" value="1"/>
</dbReference>
<dbReference type="Proteomes" id="UP000475862">
    <property type="component" value="Unassembled WGS sequence"/>
</dbReference>
<evidence type="ECO:0000313" key="2">
    <source>
        <dbReference type="Proteomes" id="UP000475862"/>
    </source>
</evidence>
<evidence type="ECO:0000313" key="1">
    <source>
        <dbReference type="EMBL" id="KAE9543537.1"/>
    </source>
</evidence>
<proteinExistence type="predicted"/>
<reference evidence="1 2" key="1">
    <citation type="submission" date="2019-08" db="EMBL/GenBank/DDBJ databases">
        <title>The genome of the soybean aphid Biotype 1, its phylome, world population structure and adaptation to the North American continent.</title>
        <authorList>
            <person name="Giordano R."/>
            <person name="Donthu R.K."/>
            <person name="Hernandez A.G."/>
            <person name="Wright C.L."/>
            <person name="Zimin A.V."/>
        </authorList>
    </citation>
    <scope>NUCLEOTIDE SEQUENCE [LARGE SCALE GENOMIC DNA]</scope>
    <source>
        <tissue evidence="1">Whole aphids</tissue>
    </source>
</reference>
<gene>
    <name evidence="1" type="ORF">AGLY_002337</name>
</gene>
<dbReference type="AlphaFoldDB" id="A0A6G0U3K3"/>
<sequence length="346" mass="39451">MMNNGNEKQITLIESTITPTHLSTKPPTSPTIKVLKPAIKSNKQQIITASPSITPTKPTIISTKSEITQTELIITSVKIAASPIESKITSIDSKMTSARPRITSVELKITSTRPRIMSIESIKTPIDEVLFIKDHIIRPNQPLFNVKNPKGWFNQFESKMLAADLHEDLTVYYDLQQELNNHDILCCILDVFQNMSMVNKYMYFKSHLLKKISGQERLLEIVSDLKLEDKYPSFLLNEMKQLTNDKLLEHNLKRLWLKKLPPQLRDILLLSSDSLSSLSLLADNMNDLLFLPEVKSSKKAVYQYENKHGPVNCDDHQVENSEAVNNKISIRTEKKRSCVNSFCKCI</sequence>
<dbReference type="EMBL" id="VYZN01000008">
    <property type="protein sequence ID" value="KAE9543537.1"/>
    <property type="molecule type" value="Genomic_DNA"/>
</dbReference>
<comment type="caution">
    <text evidence="1">The sequence shown here is derived from an EMBL/GenBank/DDBJ whole genome shotgun (WGS) entry which is preliminary data.</text>
</comment>
<dbReference type="OrthoDB" id="6621317at2759"/>
<keyword evidence="2" id="KW-1185">Reference proteome</keyword>
<accession>A0A6G0U3K3</accession>
<organism evidence="1 2">
    <name type="scientific">Aphis glycines</name>
    <name type="common">Soybean aphid</name>
    <dbReference type="NCBI Taxonomy" id="307491"/>
    <lineage>
        <taxon>Eukaryota</taxon>
        <taxon>Metazoa</taxon>
        <taxon>Ecdysozoa</taxon>
        <taxon>Arthropoda</taxon>
        <taxon>Hexapoda</taxon>
        <taxon>Insecta</taxon>
        <taxon>Pterygota</taxon>
        <taxon>Neoptera</taxon>
        <taxon>Paraneoptera</taxon>
        <taxon>Hemiptera</taxon>
        <taxon>Sternorrhyncha</taxon>
        <taxon>Aphidomorpha</taxon>
        <taxon>Aphidoidea</taxon>
        <taxon>Aphididae</taxon>
        <taxon>Aphidini</taxon>
        <taxon>Aphis</taxon>
        <taxon>Aphis</taxon>
    </lineage>
</organism>